<dbReference type="InterPro" id="IPR036388">
    <property type="entry name" value="WH-like_DNA-bd_sf"/>
</dbReference>
<dbReference type="InterPro" id="IPR049874">
    <property type="entry name" value="ROK_cs"/>
</dbReference>
<evidence type="ECO:0000313" key="3">
    <source>
        <dbReference type="EMBL" id="WEF21192.1"/>
    </source>
</evidence>
<organism evidence="3 4">
    <name type="scientific">Microbacterium maritypicum</name>
    <name type="common">Microbacterium liquefaciens</name>
    <dbReference type="NCBI Taxonomy" id="33918"/>
    <lineage>
        <taxon>Bacteria</taxon>
        <taxon>Bacillati</taxon>
        <taxon>Actinomycetota</taxon>
        <taxon>Actinomycetes</taxon>
        <taxon>Micrococcales</taxon>
        <taxon>Microbacteriaceae</taxon>
        <taxon>Microbacterium</taxon>
    </lineage>
</organism>
<comment type="similarity">
    <text evidence="1">Belongs to the ROK (NagC/XylR) family.</text>
</comment>
<evidence type="ECO:0000259" key="2">
    <source>
        <dbReference type="Pfam" id="PF12802"/>
    </source>
</evidence>
<reference evidence="3" key="1">
    <citation type="submission" date="2023-02" db="EMBL/GenBank/DDBJ databases">
        <title>Genome sequence of Microbacterium liquefaciens B1075.</title>
        <authorList>
            <person name="Cao J."/>
            <person name="Li X."/>
        </authorList>
    </citation>
    <scope>NUCLEOTIDE SEQUENCE</scope>
    <source>
        <strain evidence="3">B1075</strain>
    </source>
</reference>
<dbReference type="PANTHER" id="PTHR18964:SF149">
    <property type="entry name" value="BIFUNCTIONAL UDP-N-ACETYLGLUCOSAMINE 2-EPIMERASE_N-ACETYLMANNOSAMINE KINASE"/>
    <property type="match status" value="1"/>
</dbReference>
<dbReference type="Pfam" id="PF00480">
    <property type="entry name" value="ROK"/>
    <property type="match status" value="1"/>
</dbReference>
<protein>
    <submittedName>
        <fullName evidence="3">ROK family transcriptional regulator</fullName>
    </submittedName>
</protein>
<dbReference type="Gene3D" id="3.30.420.40">
    <property type="match status" value="2"/>
</dbReference>
<dbReference type="PROSITE" id="PS01125">
    <property type="entry name" value="ROK"/>
    <property type="match status" value="1"/>
</dbReference>
<dbReference type="SUPFAM" id="SSF46785">
    <property type="entry name" value="Winged helix' DNA-binding domain"/>
    <property type="match status" value="1"/>
</dbReference>
<dbReference type="InterPro" id="IPR000835">
    <property type="entry name" value="HTH_MarR-typ"/>
</dbReference>
<evidence type="ECO:0000256" key="1">
    <source>
        <dbReference type="ARBA" id="ARBA00006479"/>
    </source>
</evidence>
<dbReference type="Proteomes" id="UP001214756">
    <property type="component" value="Chromosome"/>
</dbReference>
<dbReference type="InterPro" id="IPR036390">
    <property type="entry name" value="WH_DNA-bd_sf"/>
</dbReference>
<dbReference type="Pfam" id="PF12802">
    <property type="entry name" value="MarR_2"/>
    <property type="match status" value="1"/>
</dbReference>
<evidence type="ECO:0000313" key="4">
    <source>
        <dbReference type="Proteomes" id="UP001214756"/>
    </source>
</evidence>
<sequence>MLTAEAQLRTRLESSVFGRGADALLDGKGKIRRDHLRRALALIASADPVTRASLARSTGLTTATTSSLVNELIALGLVVEGEQAESTGGKPGTRVEVNRAFYAVCVVIVRAQSVETVLLDLSGARVLTRESVHPAGVTPADVVAVTAEVVREFRDRVLAVCLQSPGVTDGSVVRESVLLGWKDVPLADLLAEEIDVPVVILNDADGEALTESAFDEVDGVQRLVLRMGEGIGAAVTIDGRVLPGATSRAGEIGHVAFGGRGSQVRCRCGGLGCIEAVASLTAVLGPDFHDELEPDAVRALLRADGAEERMLLGAEAVAAALRILSGLTDPHEIVIAGRAPLLGEPFLAAVREGFATNRAKGTASPPIRFAHDSDPALGPGRLVLGRVLGVSMLRPAVYPSGS</sequence>
<dbReference type="AlphaFoldDB" id="A0AAJ5VBJ9"/>
<feature type="domain" description="HTH marR-type" evidence="2">
    <location>
        <begin position="38"/>
        <end position="82"/>
    </location>
</feature>
<dbReference type="SUPFAM" id="SSF53067">
    <property type="entry name" value="Actin-like ATPase domain"/>
    <property type="match status" value="1"/>
</dbReference>
<dbReference type="Gene3D" id="1.10.10.10">
    <property type="entry name" value="Winged helix-like DNA-binding domain superfamily/Winged helix DNA-binding domain"/>
    <property type="match status" value="1"/>
</dbReference>
<dbReference type="InterPro" id="IPR043129">
    <property type="entry name" value="ATPase_NBD"/>
</dbReference>
<name>A0AAJ5VBJ9_MICMQ</name>
<dbReference type="InterPro" id="IPR000600">
    <property type="entry name" value="ROK"/>
</dbReference>
<accession>A0AAJ5VBJ9</accession>
<dbReference type="PANTHER" id="PTHR18964">
    <property type="entry name" value="ROK (REPRESSOR, ORF, KINASE) FAMILY"/>
    <property type="match status" value="1"/>
</dbReference>
<dbReference type="RefSeq" id="WP_210698989.1">
    <property type="nucleotide sequence ID" value="NZ_CBDRLE010000006.1"/>
</dbReference>
<dbReference type="GO" id="GO:0003700">
    <property type="term" value="F:DNA-binding transcription factor activity"/>
    <property type="evidence" value="ECO:0007669"/>
    <property type="project" value="InterPro"/>
</dbReference>
<dbReference type="EMBL" id="CP118606">
    <property type="protein sequence ID" value="WEF21192.1"/>
    <property type="molecule type" value="Genomic_DNA"/>
</dbReference>
<proteinExistence type="inferred from homology"/>
<gene>
    <name evidence="3" type="ORF">PWF71_00570</name>
</gene>